<dbReference type="Proteomes" id="UP000549457">
    <property type="component" value="Unassembled WGS sequence"/>
</dbReference>
<reference evidence="3 4" key="1">
    <citation type="submission" date="2020-08" db="EMBL/GenBank/DDBJ databases">
        <title>Genomic Encyclopedia of Type Strains, Phase IV (KMG-IV): sequencing the most valuable type-strain genomes for metagenomic binning, comparative biology and taxonomic classification.</title>
        <authorList>
            <person name="Goeker M."/>
        </authorList>
    </citation>
    <scope>NUCLEOTIDE SEQUENCE [LARGE SCALE GENOMIC DNA]</scope>
    <source>
        <strain evidence="3 4">DSM 101730</strain>
    </source>
</reference>
<protein>
    <submittedName>
        <fullName evidence="3">ATP phosphoribosyltransferase regulatory subunit</fullName>
    </submittedName>
</protein>
<keyword evidence="3" id="KW-0808">Transferase</keyword>
<proteinExistence type="predicted"/>
<feature type="binding site" evidence="1">
    <location>
        <position position="122"/>
    </location>
    <ligand>
        <name>L-histidine</name>
        <dbReference type="ChEBI" id="CHEBI:57595"/>
    </ligand>
</feature>
<evidence type="ECO:0000313" key="3">
    <source>
        <dbReference type="EMBL" id="MBB5222241.1"/>
    </source>
</evidence>
<dbReference type="Gene3D" id="3.30.930.10">
    <property type="entry name" value="Bira Bifunctional Protein, Domain 2"/>
    <property type="match status" value="1"/>
</dbReference>
<evidence type="ECO:0000313" key="4">
    <source>
        <dbReference type="Proteomes" id="UP000549457"/>
    </source>
</evidence>
<dbReference type="GO" id="GO:0005737">
    <property type="term" value="C:cytoplasm"/>
    <property type="evidence" value="ECO:0007669"/>
    <property type="project" value="InterPro"/>
</dbReference>
<dbReference type="AlphaFoldDB" id="A0A840SSR5"/>
<dbReference type="SUPFAM" id="SSF55681">
    <property type="entry name" value="Class II aaRS and biotin synthetases"/>
    <property type="match status" value="1"/>
</dbReference>
<dbReference type="InterPro" id="IPR041715">
    <property type="entry name" value="HisRS-like_core"/>
</dbReference>
<feature type="binding site" evidence="1">
    <location>
        <position position="104"/>
    </location>
    <ligand>
        <name>L-histidine</name>
        <dbReference type="ChEBI" id="CHEBI:57595"/>
    </ligand>
</feature>
<dbReference type="PANTHER" id="PTHR11476">
    <property type="entry name" value="HISTIDYL-TRNA SYNTHETASE"/>
    <property type="match status" value="1"/>
</dbReference>
<evidence type="ECO:0000259" key="2">
    <source>
        <dbReference type="Pfam" id="PF13393"/>
    </source>
</evidence>
<gene>
    <name evidence="3" type="ORF">HNP73_002177</name>
</gene>
<name>A0A840SSR5_9RHOB</name>
<feature type="binding site" evidence="1">
    <location>
        <position position="118"/>
    </location>
    <ligand>
        <name>L-histidine</name>
        <dbReference type="ChEBI" id="CHEBI:57595"/>
    </ligand>
</feature>
<dbReference type="GO" id="GO:0016757">
    <property type="term" value="F:glycosyltransferase activity"/>
    <property type="evidence" value="ECO:0007669"/>
    <property type="project" value="UniProtKB-KW"/>
</dbReference>
<organism evidence="3 4">
    <name type="scientific">Amaricoccus macauensis</name>
    <dbReference type="NCBI Taxonomy" id="57001"/>
    <lineage>
        <taxon>Bacteria</taxon>
        <taxon>Pseudomonadati</taxon>
        <taxon>Pseudomonadota</taxon>
        <taxon>Alphaproteobacteria</taxon>
        <taxon>Rhodobacterales</taxon>
        <taxon>Paracoccaceae</taxon>
        <taxon>Amaricoccus</taxon>
    </lineage>
</organism>
<dbReference type="InterPro" id="IPR045864">
    <property type="entry name" value="aa-tRNA-synth_II/BPL/LPL"/>
</dbReference>
<feature type="domain" description="Class II Histidinyl-tRNA synthetase (HisRS)-like catalytic core" evidence="2">
    <location>
        <begin position="25"/>
        <end position="248"/>
    </location>
</feature>
<dbReference type="EMBL" id="JACHFM010000002">
    <property type="protein sequence ID" value="MBB5222241.1"/>
    <property type="molecule type" value="Genomic_DNA"/>
</dbReference>
<comment type="caution">
    <text evidence="3">The sequence shown here is derived from an EMBL/GenBank/DDBJ whole genome shotgun (WGS) entry which is preliminary data.</text>
</comment>
<sequence>MVADRAYLKGARIGEPLSRLDAEVARIVAALGATGAVRVEPEALQPADVLLDLYGEDIRARAFTVRDEGGEMMLRPDFTVPIVRLHMDAGAEPARYVYCGPVWRRQDAGSRRPREYLQAGFEIFEAGDPAAQDAEALAVIRGALGDAPVRLVTGDLGLILATIDALDTSAPRKAALRRHVWRPHRFHALLQRYGVGHASATAARAELLAAEAAGGTQAMITAGGVVVGLREVAEVAARVSVLATEAATAPLARQDVDRIEAVLAVEGSASEALVALRGLAHGLPALDAAVDRYARRLDALAERGISPDELRFEGSFGRTTLEYYDGFVFGALPVGRDDLPPIATGGRYDALTRVLGQGAGIPAVGGIVRPEALMALMEG</sequence>
<dbReference type="PIRSF" id="PIRSF001549">
    <property type="entry name" value="His-tRNA_synth"/>
    <property type="match status" value="1"/>
</dbReference>
<keyword evidence="3" id="KW-0328">Glycosyltransferase</keyword>
<dbReference type="PANTHER" id="PTHR11476:SF7">
    <property type="entry name" value="HISTIDINE--TRNA LIGASE"/>
    <property type="match status" value="1"/>
</dbReference>
<accession>A0A840SSR5</accession>
<dbReference type="InterPro" id="IPR004516">
    <property type="entry name" value="HisRS/HisZ"/>
</dbReference>
<dbReference type="Pfam" id="PF13393">
    <property type="entry name" value="tRNA-synt_His"/>
    <property type="match status" value="1"/>
</dbReference>
<feature type="binding site" evidence="1">
    <location>
        <position position="318"/>
    </location>
    <ligand>
        <name>L-histidine</name>
        <dbReference type="ChEBI" id="CHEBI:57595"/>
    </ligand>
</feature>
<dbReference type="RefSeq" id="WP_184148753.1">
    <property type="nucleotide sequence ID" value="NZ_JACHFM010000002.1"/>
</dbReference>
<evidence type="ECO:0000256" key="1">
    <source>
        <dbReference type="PIRSR" id="PIRSR001549-1"/>
    </source>
</evidence>
<feature type="binding site" evidence="1">
    <location>
        <begin position="77"/>
        <end position="79"/>
    </location>
    <ligand>
        <name>L-histidine</name>
        <dbReference type="ChEBI" id="CHEBI:57595"/>
    </ligand>
</feature>
<keyword evidence="4" id="KW-1185">Reference proteome</keyword>
<feature type="binding site" evidence="1">
    <location>
        <begin position="323"/>
        <end position="324"/>
    </location>
    <ligand>
        <name>L-histidine</name>
        <dbReference type="ChEBI" id="CHEBI:57595"/>
    </ligand>
</feature>
<dbReference type="NCBIfam" id="NF008952">
    <property type="entry name" value="PRK12295.1-5"/>
    <property type="match status" value="1"/>
</dbReference>